<accession>A0A917BEB8</accession>
<dbReference type="GO" id="GO:0047429">
    <property type="term" value="F:nucleoside triphosphate diphosphatase activity"/>
    <property type="evidence" value="ECO:0007669"/>
    <property type="project" value="InterPro"/>
</dbReference>
<dbReference type="InterPro" id="IPR025984">
    <property type="entry name" value="DCTPP"/>
</dbReference>
<dbReference type="PANTHER" id="PTHR46523:SF1">
    <property type="entry name" value="DCTP PYROPHOSPHATASE 1"/>
    <property type="match status" value="1"/>
</dbReference>
<dbReference type="GO" id="GO:0009143">
    <property type="term" value="P:nucleoside triphosphate catabolic process"/>
    <property type="evidence" value="ECO:0007669"/>
    <property type="project" value="InterPro"/>
</dbReference>
<dbReference type="RefSeq" id="WP_188427979.1">
    <property type="nucleotide sequence ID" value="NZ_BAABKH010000010.1"/>
</dbReference>
<gene>
    <name evidence="1" type="ORF">GCM10011366_04500</name>
</gene>
<keyword evidence="2" id="KW-1185">Reference proteome</keyword>
<dbReference type="InterPro" id="IPR052555">
    <property type="entry name" value="dCTP_Pyrophosphatase"/>
</dbReference>
<evidence type="ECO:0000313" key="2">
    <source>
        <dbReference type="Proteomes" id="UP000605670"/>
    </source>
</evidence>
<dbReference type="Proteomes" id="UP000605670">
    <property type="component" value="Unassembled WGS sequence"/>
</dbReference>
<reference evidence="1" key="2">
    <citation type="submission" date="2020-09" db="EMBL/GenBank/DDBJ databases">
        <authorList>
            <person name="Sun Q."/>
            <person name="Zhou Y."/>
        </authorList>
    </citation>
    <scope>NUCLEOTIDE SEQUENCE</scope>
    <source>
        <strain evidence="1">CGMCC 1.12160</strain>
    </source>
</reference>
<dbReference type="EMBL" id="BMEM01000001">
    <property type="protein sequence ID" value="GGF39986.1"/>
    <property type="molecule type" value="Genomic_DNA"/>
</dbReference>
<dbReference type="SUPFAM" id="SSF101386">
    <property type="entry name" value="all-alpha NTP pyrophosphatases"/>
    <property type="match status" value="1"/>
</dbReference>
<dbReference type="PIRSF" id="PIRSF029826">
    <property type="entry name" value="UCP029826_pph"/>
    <property type="match status" value="1"/>
</dbReference>
<dbReference type="CDD" id="cd11537">
    <property type="entry name" value="NTP-PPase_RS21-C6_like"/>
    <property type="match status" value="1"/>
</dbReference>
<comment type="caution">
    <text evidence="1">The sequence shown here is derived from an EMBL/GenBank/DDBJ whole genome shotgun (WGS) entry which is preliminary data.</text>
</comment>
<dbReference type="AlphaFoldDB" id="A0A917BEB8"/>
<name>A0A917BEB8_9MICO</name>
<dbReference type="Pfam" id="PF12643">
    <property type="entry name" value="MazG-like"/>
    <property type="match status" value="1"/>
</dbReference>
<protein>
    <submittedName>
        <fullName evidence="1">Nucleotide pyrophosphohydrolase</fullName>
    </submittedName>
</protein>
<organism evidence="1 2">
    <name type="scientific">Ornithinimicrobium tianjinense</name>
    <dbReference type="NCBI Taxonomy" id="1195761"/>
    <lineage>
        <taxon>Bacteria</taxon>
        <taxon>Bacillati</taxon>
        <taxon>Actinomycetota</taxon>
        <taxon>Actinomycetes</taxon>
        <taxon>Micrococcales</taxon>
        <taxon>Ornithinimicrobiaceae</taxon>
        <taxon>Ornithinimicrobium</taxon>
    </lineage>
</organism>
<evidence type="ECO:0000313" key="1">
    <source>
        <dbReference type="EMBL" id="GGF39986.1"/>
    </source>
</evidence>
<dbReference type="Gene3D" id="1.10.287.1080">
    <property type="entry name" value="MazG-like"/>
    <property type="match status" value="1"/>
</dbReference>
<reference evidence="1" key="1">
    <citation type="journal article" date="2014" name="Int. J. Syst. Evol. Microbiol.">
        <title>Complete genome sequence of Corynebacterium casei LMG S-19264T (=DSM 44701T), isolated from a smear-ripened cheese.</title>
        <authorList>
            <consortium name="US DOE Joint Genome Institute (JGI-PGF)"/>
            <person name="Walter F."/>
            <person name="Albersmeier A."/>
            <person name="Kalinowski J."/>
            <person name="Ruckert C."/>
        </authorList>
    </citation>
    <scope>NUCLEOTIDE SEQUENCE</scope>
    <source>
        <strain evidence="1">CGMCC 1.12160</strain>
    </source>
</reference>
<sequence length="107" mass="12086">MDIEALQDRLRAFAVDRDWEQFHTPKNLATALSVESSELLEIFQWLTDEQSRAVMTTPESDHVRQEMADVLIYLLRLADVLDVDLAAAVESKVEDNAVRYPPARGGA</sequence>
<proteinExistence type="predicted"/>
<dbReference type="PANTHER" id="PTHR46523">
    <property type="entry name" value="DCTP PYROPHOSPHATASE 1"/>
    <property type="match status" value="1"/>
</dbReference>